<keyword evidence="2" id="KW-0479">Metal-binding</keyword>
<dbReference type="Gene3D" id="3.20.20.70">
    <property type="entry name" value="Aldolase class I"/>
    <property type="match status" value="1"/>
</dbReference>
<dbReference type="GO" id="GO:0016829">
    <property type="term" value="F:lyase activity"/>
    <property type="evidence" value="ECO:0007669"/>
    <property type="project" value="UniProtKB-KW"/>
</dbReference>
<comment type="similarity">
    <text evidence="1">Belongs to the HMG-CoA lyase family.</text>
</comment>
<dbReference type="Proteomes" id="UP000626026">
    <property type="component" value="Unassembled WGS sequence"/>
</dbReference>
<proteinExistence type="inferred from homology"/>
<protein>
    <submittedName>
        <fullName evidence="5">Hydroxymethylglutaryl-CoA lyase</fullName>
    </submittedName>
</protein>
<evidence type="ECO:0000259" key="4">
    <source>
        <dbReference type="PROSITE" id="PS50991"/>
    </source>
</evidence>
<dbReference type="Pfam" id="PF00682">
    <property type="entry name" value="HMGL-like"/>
    <property type="match status" value="1"/>
</dbReference>
<dbReference type="RefSeq" id="WP_187782464.1">
    <property type="nucleotide sequence ID" value="NZ_JACTVA010000001.1"/>
</dbReference>
<dbReference type="EMBL" id="JACTVA010000001">
    <property type="protein sequence ID" value="MBC9205285.1"/>
    <property type="molecule type" value="Genomic_DNA"/>
</dbReference>
<keyword evidence="3 5" id="KW-0456">Lyase</keyword>
<evidence type="ECO:0000313" key="5">
    <source>
        <dbReference type="EMBL" id="MBC9205285.1"/>
    </source>
</evidence>
<evidence type="ECO:0000256" key="2">
    <source>
        <dbReference type="ARBA" id="ARBA00022723"/>
    </source>
</evidence>
<comment type="caution">
    <text evidence="5">The sequence shown here is derived from an EMBL/GenBank/DDBJ whole genome shotgun (WGS) entry which is preliminary data.</text>
</comment>
<sequence length="321" mass="33586">MSDLPESVDITEEGPREGFQIEPGPISTERKIALIDALSATGLKRIQVASFVNPKMVPGWADAEAVVAGFTPREGVEYIALWFNPAGLQRTLAFKDRLTVKGSITVSASEAFSLKNLNRDHAGQIEAMRKHVAAHQAAGVPVNRISLMAAFGCNFSGDVTVAQSLAALAGAMALAKETGCTIEKIAIADSMGWANPAQVERVVGAVRERYPDQRIGLHLHDTRGMAVACAHAGLRLGVREYDATAGGLGGCPFAAHPGAPGNIATEELVFLCEELGVRTGVDVEALLAASALAEEIVGHALPSAMLRGGGLGSYRARARAA</sequence>
<dbReference type="InterPro" id="IPR000891">
    <property type="entry name" value="PYR_CT"/>
</dbReference>
<organism evidence="5 6">
    <name type="scientific">Teichococcus aerophilus</name>
    <dbReference type="NCBI Taxonomy" id="1224513"/>
    <lineage>
        <taxon>Bacteria</taxon>
        <taxon>Pseudomonadati</taxon>
        <taxon>Pseudomonadota</taxon>
        <taxon>Alphaproteobacteria</taxon>
        <taxon>Acetobacterales</taxon>
        <taxon>Roseomonadaceae</taxon>
        <taxon>Roseomonas</taxon>
    </lineage>
</organism>
<accession>A0ABR7RGQ7</accession>
<dbReference type="CDD" id="cd07938">
    <property type="entry name" value="DRE_TIM_HMGL"/>
    <property type="match status" value="1"/>
</dbReference>
<reference evidence="5 6" key="1">
    <citation type="journal article" date="2013" name="Int. J. Syst. Evol. Microbiol.">
        <title>Roseomonas aerophila sp. nov., isolated from air.</title>
        <authorList>
            <person name="Kim S.J."/>
            <person name="Weon H.Y."/>
            <person name="Ahn J.H."/>
            <person name="Hong S.B."/>
            <person name="Seok S.J."/>
            <person name="Whang K.S."/>
            <person name="Kwon S.W."/>
        </authorList>
    </citation>
    <scope>NUCLEOTIDE SEQUENCE [LARGE SCALE GENOMIC DNA]</scope>
    <source>
        <strain evidence="5 6">NBRC 108923</strain>
    </source>
</reference>
<dbReference type="InterPro" id="IPR043594">
    <property type="entry name" value="HMGL"/>
</dbReference>
<evidence type="ECO:0000256" key="1">
    <source>
        <dbReference type="ARBA" id="ARBA00009405"/>
    </source>
</evidence>
<name>A0ABR7RGQ7_9PROT</name>
<gene>
    <name evidence="5" type="ORF">IBL26_00440</name>
</gene>
<evidence type="ECO:0000313" key="6">
    <source>
        <dbReference type="Proteomes" id="UP000626026"/>
    </source>
</evidence>
<dbReference type="NCBIfam" id="NF004283">
    <property type="entry name" value="PRK05692.1"/>
    <property type="match status" value="1"/>
</dbReference>
<dbReference type="InterPro" id="IPR013785">
    <property type="entry name" value="Aldolase_TIM"/>
</dbReference>
<dbReference type="PANTHER" id="PTHR42738:SF7">
    <property type="entry name" value="HYDROXYMETHYLGLUTARYL-COA LYASE"/>
    <property type="match status" value="1"/>
</dbReference>
<dbReference type="SUPFAM" id="SSF51569">
    <property type="entry name" value="Aldolase"/>
    <property type="match status" value="1"/>
</dbReference>
<feature type="domain" description="Pyruvate carboxyltransferase" evidence="4">
    <location>
        <begin position="8"/>
        <end position="287"/>
    </location>
</feature>
<dbReference type="PANTHER" id="PTHR42738">
    <property type="entry name" value="HYDROXYMETHYLGLUTARYL-COA LYASE"/>
    <property type="match status" value="1"/>
</dbReference>
<dbReference type="PROSITE" id="PS50991">
    <property type="entry name" value="PYR_CT"/>
    <property type="match status" value="1"/>
</dbReference>
<evidence type="ECO:0000256" key="3">
    <source>
        <dbReference type="ARBA" id="ARBA00023239"/>
    </source>
</evidence>
<keyword evidence="6" id="KW-1185">Reference proteome</keyword>